<dbReference type="EMBL" id="DS547094">
    <property type="protein sequence ID" value="EDR12250.1"/>
    <property type="molecule type" value="Genomic_DNA"/>
</dbReference>
<keyword evidence="2" id="KW-0732">Signal</keyword>
<dbReference type="AlphaFoldDB" id="B0CXF0"/>
<evidence type="ECO:0000313" key="3">
    <source>
        <dbReference type="EMBL" id="EDR12250.1"/>
    </source>
</evidence>
<evidence type="ECO:0000256" key="2">
    <source>
        <dbReference type="SAM" id="SignalP"/>
    </source>
</evidence>
<name>B0CXF0_LACBS</name>
<accession>B0CXF0</accession>
<gene>
    <name evidence="3" type="ORF">LACBIDRAFT_311457</name>
</gene>
<dbReference type="KEGG" id="lbc:LACBIDRAFT_311457"/>
<dbReference type="RefSeq" id="XP_001876514.1">
    <property type="nucleotide sequence ID" value="XM_001876479.1"/>
</dbReference>
<feature type="compositionally biased region" description="Low complexity" evidence="1">
    <location>
        <begin position="231"/>
        <end position="259"/>
    </location>
</feature>
<reference evidence="3 4" key="1">
    <citation type="journal article" date="2008" name="Nature">
        <title>The genome of Laccaria bicolor provides insights into mycorrhizal symbiosis.</title>
        <authorList>
            <person name="Martin F."/>
            <person name="Aerts A."/>
            <person name="Ahren D."/>
            <person name="Brun A."/>
            <person name="Danchin E.G.J."/>
            <person name="Duchaussoy F."/>
            <person name="Gibon J."/>
            <person name="Kohler A."/>
            <person name="Lindquist E."/>
            <person name="Pereda V."/>
            <person name="Salamov A."/>
            <person name="Shapiro H.J."/>
            <person name="Wuyts J."/>
            <person name="Blaudez D."/>
            <person name="Buee M."/>
            <person name="Brokstein P."/>
            <person name="Canbaeck B."/>
            <person name="Cohen D."/>
            <person name="Courty P.E."/>
            <person name="Coutinho P.M."/>
            <person name="Delaruelle C."/>
            <person name="Detter J.C."/>
            <person name="Deveau A."/>
            <person name="DiFazio S."/>
            <person name="Duplessis S."/>
            <person name="Fraissinet-Tachet L."/>
            <person name="Lucic E."/>
            <person name="Frey-Klett P."/>
            <person name="Fourrey C."/>
            <person name="Feussner I."/>
            <person name="Gay G."/>
            <person name="Grimwood J."/>
            <person name="Hoegger P.J."/>
            <person name="Jain P."/>
            <person name="Kilaru S."/>
            <person name="Labbe J."/>
            <person name="Lin Y.C."/>
            <person name="Legue V."/>
            <person name="Le Tacon F."/>
            <person name="Marmeisse R."/>
            <person name="Melayah D."/>
            <person name="Montanini B."/>
            <person name="Muratet M."/>
            <person name="Nehls U."/>
            <person name="Niculita-Hirzel H."/>
            <person name="Oudot-Le Secq M.P."/>
            <person name="Peter M."/>
            <person name="Quesneville H."/>
            <person name="Rajashekar B."/>
            <person name="Reich M."/>
            <person name="Rouhier N."/>
            <person name="Schmutz J."/>
            <person name="Yin T."/>
            <person name="Chalot M."/>
            <person name="Henrissat B."/>
            <person name="Kuees U."/>
            <person name="Lucas S."/>
            <person name="Van de Peer Y."/>
            <person name="Podila G.K."/>
            <person name="Polle A."/>
            <person name="Pukkila P.J."/>
            <person name="Richardson P.M."/>
            <person name="Rouze P."/>
            <person name="Sanders I.R."/>
            <person name="Stajich J.E."/>
            <person name="Tunlid A."/>
            <person name="Tuskan G."/>
            <person name="Grigoriev I.V."/>
        </authorList>
    </citation>
    <scope>NUCLEOTIDE SEQUENCE [LARGE SCALE GENOMIC DNA]</scope>
    <source>
        <strain evidence="4">S238N-H82 / ATCC MYA-4686</strain>
    </source>
</reference>
<sequence length="447" mass="46593">MLSFKRVGFCFLIFAVSDLVLGADLPGDPFIPVPDTSIPDTLLTPLIIKPLGSSNVEARDEPGVLTGLLESRQSCSAGYGLCSTGRCCPLGGRCCSNGGCCGAGYWCYSTGIGRILPLQNLVLIICLYLGCCSVTETGCANVSCCPTGARCCQGGGCCKSSENCVITASGVKGCCPIGSTCSGTPGRCSNSAYVPCSNDNFCCPPGDICYRDTSGNAPRCRSPSQNPSPPAATTTSTLPRTATTSSRALPSSSAPSIPTGNGLPTPPSGSAFRVISVTDSSITWKGPSWTVVFGPCNVNNTLPSKKTTSSDHSLTFISNTSIAIYVNVASYNVYYDVYYNGRLTSYSPSTSLPNCTYISLARDLTPGVSVNITIFIYGASLQSRQAETDSSSSFDINNFVLMEPTRKTVTAGPSSTAPASSSANRLERNSIINYVSYVLAGVILLRA</sequence>
<evidence type="ECO:0000256" key="1">
    <source>
        <dbReference type="SAM" id="MobiDB-lite"/>
    </source>
</evidence>
<dbReference type="HOGENOM" id="CLU_636254_0_0_1"/>
<dbReference type="InParanoid" id="B0CXF0"/>
<dbReference type="OrthoDB" id="5358959at2759"/>
<feature type="region of interest" description="Disordered" evidence="1">
    <location>
        <begin position="220"/>
        <end position="268"/>
    </location>
</feature>
<organism evidence="4">
    <name type="scientific">Laccaria bicolor (strain S238N-H82 / ATCC MYA-4686)</name>
    <name type="common">Bicoloured deceiver</name>
    <name type="synonym">Laccaria laccata var. bicolor</name>
    <dbReference type="NCBI Taxonomy" id="486041"/>
    <lineage>
        <taxon>Eukaryota</taxon>
        <taxon>Fungi</taxon>
        <taxon>Dikarya</taxon>
        <taxon>Basidiomycota</taxon>
        <taxon>Agaricomycotina</taxon>
        <taxon>Agaricomycetes</taxon>
        <taxon>Agaricomycetidae</taxon>
        <taxon>Agaricales</taxon>
        <taxon>Agaricineae</taxon>
        <taxon>Hydnangiaceae</taxon>
        <taxon>Laccaria</taxon>
    </lineage>
</organism>
<evidence type="ECO:0000313" key="4">
    <source>
        <dbReference type="Proteomes" id="UP000001194"/>
    </source>
</evidence>
<protein>
    <submittedName>
        <fullName evidence="3">Predicted protein</fullName>
    </submittedName>
</protein>
<feature type="signal peptide" evidence="2">
    <location>
        <begin position="1"/>
        <end position="22"/>
    </location>
</feature>
<dbReference type="STRING" id="486041.B0CXF0"/>
<dbReference type="GeneID" id="6072703"/>
<proteinExistence type="predicted"/>
<dbReference type="Proteomes" id="UP000001194">
    <property type="component" value="Unassembled WGS sequence"/>
</dbReference>
<keyword evidence="4" id="KW-1185">Reference proteome</keyword>
<feature type="chain" id="PRO_5002746967" evidence="2">
    <location>
        <begin position="23"/>
        <end position="447"/>
    </location>
</feature>